<dbReference type="EMBL" id="CABFMQ020000013">
    <property type="protein sequence ID" value="VTZ48817.1"/>
    <property type="molecule type" value="Genomic_DNA"/>
</dbReference>
<reference evidence="1 2" key="1">
    <citation type="submission" date="2019-05" db="EMBL/GenBank/DDBJ databases">
        <authorList>
            <person name="Farhan Ul Haque M."/>
        </authorList>
    </citation>
    <scope>NUCLEOTIDE SEQUENCE [LARGE SCALE GENOMIC DNA]</scope>
    <source>
        <strain evidence="1">2</strain>
    </source>
</reference>
<dbReference type="AlphaFoldDB" id="A0A8B6M1A8"/>
<evidence type="ECO:0000313" key="2">
    <source>
        <dbReference type="Proteomes" id="UP000485880"/>
    </source>
</evidence>
<dbReference type="Proteomes" id="UP000485880">
    <property type="component" value="Unassembled WGS sequence"/>
</dbReference>
<name>A0A8B6M1A8_METTU</name>
<sequence length="59" mass="6417">MLCLRGKPTDSLYPTTSARRFQQAGDSESGLFPQDGVDYALVRAAARLKLHHSTRGAPT</sequence>
<comment type="caution">
    <text evidence="1">The sequence shown here is derived from an EMBL/GenBank/DDBJ whole genome shotgun (WGS) entry which is preliminary data.</text>
</comment>
<organism evidence="1 2">
    <name type="scientific">Methylocella tundrae</name>
    <dbReference type="NCBI Taxonomy" id="227605"/>
    <lineage>
        <taxon>Bacteria</taxon>
        <taxon>Pseudomonadati</taxon>
        <taxon>Pseudomonadota</taxon>
        <taxon>Alphaproteobacteria</taxon>
        <taxon>Hyphomicrobiales</taxon>
        <taxon>Beijerinckiaceae</taxon>
        <taxon>Methylocella</taxon>
    </lineage>
</organism>
<accession>A0A8B6M1A8</accession>
<evidence type="ECO:0000313" key="1">
    <source>
        <dbReference type="EMBL" id="VTZ48817.1"/>
    </source>
</evidence>
<keyword evidence="2" id="KW-1185">Reference proteome</keyword>
<gene>
    <name evidence="1" type="ORF">MPC4_110117</name>
</gene>
<protein>
    <submittedName>
        <fullName evidence="1">Uncharacterized protein</fullName>
    </submittedName>
</protein>
<proteinExistence type="predicted"/>